<dbReference type="Pfam" id="PF00925">
    <property type="entry name" value="GTP_cyclohydro2"/>
    <property type="match status" value="1"/>
</dbReference>
<dbReference type="EC" id="4.1.99.12" evidence="3"/>
<dbReference type="SUPFAM" id="SSF142695">
    <property type="entry name" value="RibA-like"/>
    <property type="match status" value="1"/>
</dbReference>
<protein>
    <recommendedName>
        <fullName evidence="3">3,4-dihydroxy-2-butanone-4-phosphate synthase</fullName>
        <ecNumber evidence="3">4.1.99.12</ecNumber>
    </recommendedName>
</protein>
<dbReference type="GO" id="GO:0009231">
    <property type="term" value="P:riboflavin biosynthetic process"/>
    <property type="evidence" value="ECO:0007669"/>
    <property type="project" value="UniProtKB-UniPathway"/>
</dbReference>
<name>A0A7J6QCX3_PEROL</name>
<dbReference type="GO" id="GO:0046872">
    <property type="term" value="F:metal ion binding"/>
    <property type="evidence" value="ECO:0007669"/>
    <property type="project" value="UniProtKB-KW"/>
</dbReference>
<dbReference type="SUPFAM" id="SSF55821">
    <property type="entry name" value="YrdC/RibB"/>
    <property type="match status" value="1"/>
</dbReference>
<keyword evidence="5" id="KW-0479">Metal-binding</keyword>
<evidence type="ECO:0000259" key="6">
    <source>
        <dbReference type="Pfam" id="PF00925"/>
    </source>
</evidence>
<comment type="similarity">
    <text evidence="2">In the N-terminal section; belongs to the DHBP synthase family.</text>
</comment>
<keyword evidence="7" id="KW-0378">Hydrolase</keyword>
<dbReference type="Gene3D" id="3.40.50.10990">
    <property type="entry name" value="GTP cyclohydrolase II"/>
    <property type="match status" value="1"/>
</dbReference>
<dbReference type="InterPro" id="IPR032677">
    <property type="entry name" value="GTP_cyclohydro_II"/>
</dbReference>
<dbReference type="PANTHER" id="PTHR21327:SF18">
    <property type="entry name" value="3,4-DIHYDROXY-2-BUTANONE 4-PHOSPHATE SYNTHASE"/>
    <property type="match status" value="1"/>
</dbReference>
<evidence type="ECO:0000256" key="1">
    <source>
        <dbReference type="ARBA" id="ARBA00004904"/>
    </source>
</evidence>
<evidence type="ECO:0000256" key="3">
    <source>
        <dbReference type="ARBA" id="ARBA00012153"/>
    </source>
</evidence>
<proteinExistence type="inferred from homology"/>
<evidence type="ECO:0000313" key="8">
    <source>
        <dbReference type="Proteomes" id="UP000553632"/>
    </source>
</evidence>
<sequence length="142" mass="15830">YDLCRVAGLETVAAIAEMINDDGEMMRLDDCKAFAKKHNIPLISTVSLKEYAIQYSDIYNINSPAVKSTVEDDKAHIELLSSCRVPLHPLRTTTYCNLRLYRGCSDPSLEIVALIKGNVEGESRVPVRVHSECFTGEVLHSM</sequence>
<comment type="caution">
    <text evidence="7">The sequence shown here is derived from an EMBL/GenBank/DDBJ whole genome shotgun (WGS) entry which is preliminary data.</text>
</comment>
<dbReference type="UniPathway" id="UPA00275"/>
<dbReference type="PANTHER" id="PTHR21327">
    <property type="entry name" value="GTP CYCLOHYDROLASE II-RELATED"/>
    <property type="match status" value="1"/>
</dbReference>
<feature type="non-terminal residue" evidence="7">
    <location>
        <position position="1"/>
    </location>
</feature>
<evidence type="ECO:0000313" key="7">
    <source>
        <dbReference type="EMBL" id="KAF4706185.1"/>
    </source>
</evidence>
<dbReference type="GO" id="GO:0005829">
    <property type="term" value="C:cytosol"/>
    <property type="evidence" value="ECO:0007669"/>
    <property type="project" value="TreeGrafter"/>
</dbReference>
<dbReference type="Gene3D" id="3.90.870.10">
    <property type="entry name" value="DHBP synthase"/>
    <property type="match status" value="1"/>
</dbReference>
<comment type="pathway">
    <text evidence="1">Cofactor biosynthesis; riboflavin biosynthesis; 2-hydroxy-3-oxobutyl phosphate from D-ribulose 5-phosphate: step 1/1.</text>
</comment>
<dbReference type="EMBL" id="JABANO010033810">
    <property type="protein sequence ID" value="KAF4706185.1"/>
    <property type="molecule type" value="Genomic_DNA"/>
</dbReference>
<accession>A0A7J6QCX3</accession>
<feature type="domain" description="GTP cyclohydrolase II" evidence="6">
    <location>
        <begin position="95"/>
        <end position="141"/>
    </location>
</feature>
<dbReference type="InterPro" id="IPR017945">
    <property type="entry name" value="DHBP_synth_RibB-like_a/b_dom"/>
</dbReference>
<reference evidence="7 8" key="1">
    <citation type="submission" date="2020-04" db="EMBL/GenBank/DDBJ databases">
        <title>Perkinsus olseni comparative genomics.</title>
        <authorList>
            <person name="Bogema D.R."/>
        </authorList>
    </citation>
    <scope>NUCLEOTIDE SEQUENCE [LARGE SCALE GENOMIC DNA]</scope>
    <source>
        <strain evidence="7 8">ATCC PRA-207</strain>
    </source>
</reference>
<dbReference type="Pfam" id="PF00926">
    <property type="entry name" value="DHBP_synthase"/>
    <property type="match status" value="1"/>
</dbReference>
<evidence type="ECO:0000256" key="2">
    <source>
        <dbReference type="ARBA" id="ARBA00005520"/>
    </source>
</evidence>
<keyword evidence="8" id="KW-1185">Reference proteome</keyword>
<feature type="non-terminal residue" evidence="7">
    <location>
        <position position="142"/>
    </location>
</feature>
<dbReference type="InterPro" id="IPR036144">
    <property type="entry name" value="RibA-like_sf"/>
</dbReference>
<dbReference type="Proteomes" id="UP000553632">
    <property type="component" value="Unassembled WGS sequence"/>
</dbReference>
<gene>
    <name evidence="7" type="primary">RIB1_6</name>
    <name evidence="7" type="ORF">FOZ63_017723</name>
</gene>
<dbReference type="GO" id="GO:0016787">
    <property type="term" value="F:hydrolase activity"/>
    <property type="evidence" value="ECO:0007669"/>
    <property type="project" value="UniProtKB-KW"/>
</dbReference>
<organism evidence="7 8">
    <name type="scientific">Perkinsus olseni</name>
    <name type="common">Perkinsus atlanticus</name>
    <dbReference type="NCBI Taxonomy" id="32597"/>
    <lineage>
        <taxon>Eukaryota</taxon>
        <taxon>Sar</taxon>
        <taxon>Alveolata</taxon>
        <taxon>Perkinsozoa</taxon>
        <taxon>Perkinsea</taxon>
        <taxon>Perkinsida</taxon>
        <taxon>Perkinsidae</taxon>
        <taxon>Perkinsus</taxon>
    </lineage>
</organism>
<dbReference type="InterPro" id="IPR000422">
    <property type="entry name" value="DHBP_synthase_RibB"/>
</dbReference>
<dbReference type="AlphaFoldDB" id="A0A7J6QCX3"/>
<evidence type="ECO:0000256" key="4">
    <source>
        <dbReference type="ARBA" id="ARBA00022619"/>
    </source>
</evidence>
<keyword evidence="4" id="KW-0686">Riboflavin biosynthesis</keyword>
<evidence type="ECO:0000256" key="5">
    <source>
        <dbReference type="ARBA" id="ARBA00022723"/>
    </source>
</evidence>
<dbReference type="GO" id="GO:0008686">
    <property type="term" value="F:3,4-dihydroxy-2-butanone-4-phosphate synthase activity"/>
    <property type="evidence" value="ECO:0007669"/>
    <property type="project" value="UniProtKB-EC"/>
</dbReference>